<dbReference type="Gene3D" id="3.40.50.300">
    <property type="entry name" value="P-loop containing nucleotide triphosphate hydrolases"/>
    <property type="match status" value="1"/>
</dbReference>
<protein>
    <recommendedName>
        <fullName evidence="1">small monomeric GTPase</fullName>
        <ecNumber evidence="1">3.6.5.2</ecNumber>
    </recommendedName>
</protein>
<dbReference type="EMBL" id="JASPKY010000050">
    <property type="protein sequence ID" value="KAK9745321.1"/>
    <property type="molecule type" value="Genomic_DNA"/>
</dbReference>
<sequence length="126" mass="14882">MLVECEEYGQHFDQNMSDYYRTIKQKLTEKPILCLETEEVLSESHGFLYETKEAVTVRYLTKRYIGEYSSTSDFLYRHNVTFDNVTTEVEILDTSKCASNWTSGTFITDLSKFMQKRVRFIITELL</sequence>
<gene>
    <name evidence="4" type="ORF">QE152_g7100</name>
</gene>
<evidence type="ECO:0000313" key="5">
    <source>
        <dbReference type="Proteomes" id="UP001458880"/>
    </source>
</evidence>
<name>A0AAW1MGM0_POPJA</name>
<keyword evidence="5" id="KW-1185">Reference proteome</keyword>
<proteinExistence type="predicted"/>
<dbReference type="InterPro" id="IPR027417">
    <property type="entry name" value="P-loop_NTPase"/>
</dbReference>
<dbReference type="AlphaFoldDB" id="A0AAW1MGM0"/>
<organism evidence="4 5">
    <name type="scientific">Popillia japonica</name>
    <name type="common">Japanese beetle</name>
    <dbReference type="NCBI Taxonomy" id="7064"/>
    <lineage>
        <taxon>Eukaryota</taxon>
        <taxon>Metazoa</taxon>
        <taxon>Ecdysozoa</taxon>
        <taxon>Arthropoda</taxon>
        <taxon>Hexapoda</taxon>
        <taxon>Insecta</taxon>
        <taxon>Pterygota</taxon>
        <taxon>Neoptera</taxon>
        <taxon>Endopterygota</taxon>
        <taxon>Coleoptera</taxon>
        <taxon>Polyphaga</taxon>
        <taxon>Scarabaeiformia</taxon>
        <taxon>Scarabaeidae</taxon>
        <taxon>Rutelinae</taxon>
        <taxon>Popillia</taxon>
    </lineage>
</organism>
<evidence type="ECO:0000313" key="4">
    <source>
        <dbReference type="EMBL" id="KAK9745321.1"/>
    </source>
</evidence>
<comment type="caution">
    <text evidence="4">The sequence shown here is derived from an EMBL/GenBank/DDBJ whole genome shotgun (WGS) entry which is preliminary data.</text>
</comment>
<dbReference type="InterPro" id="IPR051065">
    <property type="entry name" value="Ras-related_GTPase"/>
</dbReference>
<evidence type="ECO:0000256" key="3">
    <source>
        <dbReference type="ARBA" id="ARBA00048098"/>
    </source>
</evidence>
<dbReference type="PANTHER" id="PTHR45704">
    <property type="entry name" value="RAS-LIKE FAMILY MEMBER 11"/>
    <property type="match status" value="1"/>
</dbReference>
<reference evidence="4 5" key="1">
    <citation type="journal article" date="2024" name="BMC Genomics">
        <title>De novo assembly and annotation of Popillia japonica's genome with initial clues to its potential as an invasive pest.</title>
        <authorList>
            <person name="Cucini C."/>
            <person name="Boschi S."/>
            <person name="Funari R."/>
            <person name="Cardaioli E."/>
            <person name="Iannotti N."/>
            <person name="Marturano G."/>
            <person name="Paoli F."/>
            <person name="Bruttini M."/>
            <person name="Carapelli A."/>
            <person name="Frati F."/>
            <person name="Nardi F."/>
        </authorList>
    </citation>
    <scope>NUCLEOTIDE SEQUENCE [LARGE SCALE GENOMIC DNA]</scope>
    <source>
        <strain evidence="4">DMR45628</strain>
    </source>
</reference>
<dbReference type="EC" id="3.6.5.2" evidence="1"/>
<dbReference type="GO" id="GO:0003925">
    <property type="term" value="F:G protein activity"/>
    <property type="evidence" value="ECO:0007669"/>
    <property type="project" value="UniProtKB-EC"/>
</dbReference>
<keyword evidence="2" id="KW-0378">Hydrolase</keyword>
<evidence type="ECO:0000256" key="1">
    <source>
        <dbReference type="ARBA" id="ARBA00011984"/>
    </source>
</evidence>
<comment type="catalytic activity">
    <reaction evidence="3">
        <text>GTP + H2O = GDP + phosphate + H(+)</text>
        <dbReference type="Rhea" id="RHEA:19669"/>
        <dbReference type="ChEBI" id="CHEBI:15377"/>
        <dbReference type="ChEBI" id="CHEBI:15378"/>
        <dbReference type="ChEBI" id="CHEBI:37565"/>
        <dbReference type="ChEBI" id="CHEBI:43474"/>
        <dbReference type="ChEBI" id="CHEBI:58189"/>
        <dbReference type="EC" id="3.6.5.2"/>
    </reaction>
</comment>
<accession>A0AAW1MGM0</accession>
<dbReference type="Proteomes" id="UP001458880">
    <property type="component" value="Unassembled WGS sequence"/>
</dbReference>
<evidence type="ECO:0000256" key="2">
    <source>
        <dbReference type="ARBA" id="ARBA00022801"/>
    </source>
</evidence>